<dbReference type="CDD" id="cd13860">
    <property type="entry name" value="CuRO_1_2dMco_1"/>
    <property type="match status" value="1"/>
</dbReference>
<dbReference type="EMBL" id="JAAIWK010000002">
    <property type="protein sequence ID" value="NEY18770.1"/>
    <property type="molecule type" value="Genomic_DNA"/>
</dbReference>
<dbReference type="CDD" id="cd04202">
    <property type="entry name" value="CuRO_D2_2dMcoN_like"/>
    <property type="match status" value="1"/>
</dbReference>
<dbReference type="InterPro" id="IPR011707">
    <property type="entry name" value="Cu-oxidase-like_N"/>
</dbReference>
<dbReference type="Pfam" id="PF07731">
    <property type="entry name" value="Cu-oxidase_2"/>
    <property type="match status" value="1"/>
</dbReference>
<gene>
    <name evidence="7" type="ORF">G4D61_02160</name>
</gene>
<reference evidence="7 8" key="1">
    <citation type="submission" date="2020-02" db="EMBL/GenBank/DDBJ databases">
        <authorList>
            <person name="Feng H."/>
        </authorList>
    </citation>
    <scope>NUCLEOTIDE SEQUENCE [LARGE SCALE GENOMIC DNA]</scope>
    <source>
        <strain evidence="7 8">Gsoil 114</strain>
    </source>
</reference>
<evidence type="ECO:0000256" key="2">
    <source>
        <dbReference type="ARBA" id="ARBA00023008"/>
    </source>
</evidence>
<dbReference type="GO" id="GO:0016491">
    <property type="term" value="F:oxidoreductase activity"/>
    <property type="evidence" value="ECO:0007669"/>
    <property type="project" value="UniProtKB-KW"/>
</dbReference>
<sequence>MNERNDTMKRWSQALSSLIMIMLLVFIAAGCQSSNSTDSSKTNKTASKTVHSGKVEIDMKNMAFSPKVVYVTEGTKVTWKNKDAAPHNVVSNSGAFKSKELSEGKTFSYTFNKKGTYKYKCTYHAGMDGTVIVTDKKQAMTMETMSSTEKADSKGKTAPLGTGTSGEPKQADGIRLLPYKMVNGYKVFHLNAKQVWWEVKPGKKVKAWAYNGTVPGPEIKVNQGDKVKIIVKNDLSEGTTVHWHGLDVPFKQDGTGGVSQPDIKPGETWTYTFTVNASPGTYAYHSHPMKDMLKQEQMGLFGAFIVEPKGTGWKQVHPGYQKEYTVLVNDSPQFGYTINGRSYPATPVLPAKVGDKILVHLINIGSMVHPMHLHGMHFQEISQDGVPLPSPVTMDTIATAPGTTYDISFNANQVGKWLFHCHITDHVVDSNGDMSGMITTFDVKK</sequence>
<evidence type="ECO:0000313" key="8">
    <source>
        <dbReference type="Proteomes" id="UP000476934"/>
    </source>
</evidence>
<feature type="region of interest" description="Disordered" evidence="3">
    <location>
        <begin position="144"/>
        <end position="169"/>
    </location>
</feature>
<accession>A0A6M0P4F5</accession>
<evidence type="ECO:0000259" key="5">
    <source>
        <dbReference type="Pfam" id="PF07731"/>
    </source>
</evidence>
<dbReference type="PANTHER" id="PTHR11709">
    <property type="entry name" value="MULTI-COPPER OXIDASE"/>
    <property type="match status" value="1"/>
</dbReference>
<dbReference type="Proteomes" id="UP000476934">
    <property type="component" value="Unassembled WGS sequence"/>
</dbReference>
<dbReference type="SUPFAM" id="SSF49503">
    <property type="entry name" value="Cupredoxins"/>
    <property type="match status" value="3"/>
</dbReference>
<proteinExistence type="predicted"/>
<dbReference type="GO" id="GO:0009055">
    <property type="term" value="F:electron transfer activity"/>
    <property type="evidence" value="ECO:0007669"/>
    <property type="project" value="InterPro"/>
</dbReference>
<evidence type="ECO:0000259" key="4">
    <source>
        <dbReference type="Pfam" id="PF00127"/>
    </source>
</evidence>
<evidence type="ECO:0000313" key="7">
    <source>
        <dbReference type="EMBL" id="NEY18770.1"/>
    </source>
</evidence>
<dbReference type="InterPro" id="IPR011706">
    <property type="entry name" value="Cu-oxidase_C"/>
</dbReference>
<feature type="domain" description="Blue (type 1) copper" evidence="4">
    <location>
        <begin position="54"/>
        <end position="133"/>
    </location>
</feature>
<dbReference type="AlphaFoldDB" id="A0A6M0P4F5"/>
<feature type="domain" description="Plastocyanin-like" evidence="5">
    <location>
        <begin position="325"/>
        <end position="427"/>
    </location>
</feature>
<keyword evidence="1" id="KW-0479">Metal-binding</keyword>
<dbReference type="RefSeq" id="WP_025731000.1">
    <property type="nucleotide sequence ID" value="NZ_JAAIWK010000002.1"/>
</dbReference>
<dbReference type="PROSITE" id="PS51257">
    <property type="entry name" value="PROKAR_LIPOPROTEIN"/>
    <property type="match status" value="1"/>
</dbReference>
<dbReference type="Gene3D" id="2.60.40.420">
    <property type="entry name" value="Cupredoxins - blue copper proteins"/>
    <property type="match status" value="3"/>
</dbReference>
<comment type="caution">
    <text evidence="7">The sequence shown here is derived from an EMBL/GenBank/DDBJ whole genome shotgun (WGS) entry which is preliminary data.</text>
</comment>
<reference evidence="7 8" key="2">
    <citation type="submission" date="2020-03" db="EMBL/GenBank/DDBJ databases">
        <title>Bacillus aquiflavi sp. nov., isolated from yellow water of strong flavor Chinese baijiu in Yibin region of China.</title>
        <authorList>
            <person name="Xie J."/>
        </authorList>
    </citation>
    <scope>NUCLEOTIDE SEQUENCE [LARGE SCALE GENOMIC DNA]</scope>
    <source>
        <strain evidence="7 8">Gsoil 114</strain>
    </source>
</reference>
<evidence type="ECO:0000256" key="3">
    <source>
        <dbReference type="SAM" id="MobiDB-lite"/>
    </source>
</evidence>
<feature type="domain" description="Plastocyanin-like" evidence="6">
    <location>
        <begin position="193"/>
        <end position="309"/>
    </location>
</feature>
<organism evidence="7 8">
    <name type="scientific">Heyndrickxia ginsengihumi</name>
    <dbReference type="NCBI Taxonomy" id="363870"/>
    <lineage>
        <taxon>Bacteria</taxon>
        <taxon>Bacillati</taxon>
        <taxon>Bacillota</taxon>
        <taxon>Bacilli</taxon>
        <taxon>Bacillales</taxon>
        <taxon>Bacillaceae</taxon>
        <taxon>Heyndrickxia</taxon>
    </lineage>
</organism>
<dbReference type="InterPro" id="IPR008972">
    <property type="entry name" value="Cupredoxin"/>
</dbReference>
<keyword evidence="2" id="KW-0186">Copper</keyword>
<dbReference type="InterPro" id="IPR035668">
    <property type="entry name" value="Amicyanin"/>
</dbReference>
<evidence type="ECO:0000256" key="1">
    <source>
        <dbReference type="ARBA" id="ARBA00022723"/>
    </source>
</evidence>
<name>A0A6M0P4F5_9BACI</name>
<dbReference type="GO" id="GO:0005507">
    <property type="term" value="F:copper ion binding"/>
    <property type="evidence" value="ECO:0007669"/>
    <property type="project" value="InterPro"/>
</dbReference>
<dbReference type="CDD" id="cd13921">
    <property type="entry name" value="Amicyanin"/>
    <property type="match status" value="1"/>
</dbReference>
<protein>
    <submittedName>
        <fullName evidence="7">Multicopper oxidase domain-containing protein</fullName>
    </submittedName>
</protein>
<dbReference type="Pfam" id="PF07732">
    <property type="entry name" value="Cu-oxidase_3"/>
    <property type="match status" value="1"/>
</dbReference>
<dbReference type="Pfam" id="PF00127">
    <property type="entry name" value="Copper-bind"/>
    <property type="match status" value="1"/>
</dbReference>
<keyword evidence="8" id="KW-1185">Reference proteome</keyword>
<dbReference type="InterPro" id="IPR000923">
    <property type="entry name" value="BlueCu_1"/>
</dbReference>
<evidence type="ECO:0000259" key="6">
    <source>
        <dbReference type="Pfam" id="PF07732"/>
    </source>
</evidence>
<dbReference type="InterPro" id="IPR045087">
    <property type="entry name" value="Cu-oxidase_fam"/>
</dbReference>